<evidence type="ECO:0000256" key="4">
    <source>
        <dbReference type="ARBA" id="ARBA00022741"/>
    </source>
</evidence>
<organism evidence="10 11">
    <name type="scientific">Ostreococcus tauri</name>
    <name type="common">Marine green alga</name>
    <dbReference type="NCBI Taxonomy" id="70448"/>
    <lineage>
        <taxon>Eukaryota</taxon>
        <taxon>Viridiplantae</taxon>
        <taxon>Chlorophyta</taxon>
        <taxon>Mamiellophyceae</taxon>
        <taxon>Mamiellales</taxon>
        <taxon>Bathycoccaceae</taxon>
        <taxon>Ostreococcus</taxon>
    </lineage>
</organism>
<keyword evidence="6 7" id="KW-0067">ATP-binding</keyword>
<dbReference type="STRING" id="70448.A0A096P9U0"/>
<dbReference type="Proteomes" id="UP000009170">
    <property type="component" value="Unassembled WGS sequence"/>
</dbReference>
<evidence type="ECO:0000256" key="5">
    <source>
        <dbReference type="ARBA" id="ARBA00022777"/>
    </source>
</evidence>
<proteinExistence type="inferred from homology"/>
<reference evidence="11" key="1">
    <citation type="journal article" date="2006" name="Proc. Natl. Acad. Sci. U.S.A.">
        <title>Genome analysis of the smallest free-living eukaryote Ostreococcus tauri unveils many unique features.</title>
        <authorList>
            <person name="Derelle E."/>
            <person name="Ferraz C."/>
            <person name="Rombauts S."/>
            <person name="Rouze P."/>
            <person name="Worden A.Z."/>
            <person name="Robbens S."/>
            <person name="Partensky F."/>
            <person name="Degroeve S."/>
            <person name="Echeynie S."/>
            <person name="Cooke R."/>
            <person name="Saeys Y."/>
            <person name="Wuyts J."/>
            <person name="Jabbari K."/>
            <person name="Bowler C."/>
            <person name="Panaud O."/>
            <person name="Piegu B."/>
            <person name="Ball S.G."/>
            <person name="Ral J.-P."/>
            <person name="Bouget F.-Y."/>
            <person name="Piganeau G."/>
            <person name="De Baets B."/>
            <person name="Picard A."/>
            <person name="Delseny M."/>
            <person name="Demaille J."/>
            <person name="Van de Peer Y."/>
            <person name="Moreau H."/>
        </authorList>
    </citation>
    <scope>NUCLEOTIDE SEQUENCE [LARGE SCALE GENOMIC DNA]</scope>
    <source>
        <strain evidence="11">OTTH 0595 / CCAP 157/2 / RCC745</strain>
    </source>
</reference>
<keyword evidence="5 10" id="KW-0418">Kinase</keyword>
<dbReference type="PROSITE" id="PS00107">
    <property type="entry name" value="PROTEIN_KINASE_ATP"/>
    <property type="match status" value="1"/>
</dbReference>
<dbReference type="GO" id="GO:0005524">
    <property type="term" value="F:ATP binding"/>
    <property type="evidence" value="ECO:0007669"/>
    <property type="project" value="UniProtKB-UniRule"/>
</dbReference>
<protein>
    <recommendedName>
        <fullName evidence="2">non-specific serine/threonine protein kinase</fullName>
        <ecNumber evidence="2">2.7.11.1</ecNumber>
    </recommendedName>
</protein>
<evidence type="ECO:0000313" key="10">
    <source>
        <dbReference type="EMBL" id="CEG00711.1"/>
    </source>
</evidence>
<dbReference type="InterPro" id="IPR000719">
    <property type="entry name" value="Prot_kinase_dom"/>
</dbReference>
<comment type="similarity">
    <text evidence="1">Belongs to the protein kinase superfamily. CK1 Ser/Thr protein kinase family. Casein kinase I subfamily.</text>
</comment>
<accession>A0A096P9U0</accession>
<gene>
    <name evidence="10" type="ORF">OT_ostta18g00730</name>
</gene>
<dbReference type="InterPro" id="IPR008271">
    <property type="entry name" value="Ser/Thr_kinase_AS"/>
</dbReference>
<dbReference type="InterPro" id="IPR017441">
    <property type="entry name" value="Protein_kinase_ATP_BS"/>
</dbReference>
<dbReference type="InParanoid" id="A0A096P9U0"/>
<dbReference type="SUPFAM" id="SSF56112">
    <property type="entry name" value="Protein kinase-like (PK-like)"/>
    <property type="match status" value="1"/>
</dbReference>
<feature type="region of interest" description="Disordered" evidence="8">
    <location>
        <begin position="294"/>
        <end position="369"/>
    </location>
</feature>
<feature type="compositionally biased region" description="Pro residues" evidence="8">
    <location>
        <begin position="311"/>
        <end position="334"/>
    </location>
</feature>
<dbReference type="AlphaFoldDB" id="A0A096P9U0"/>
<evidence type="ECO:0000256" key="6">
    <source>
        <dbReference type="ARBA" id="ARBA00022840"/>
    </source>
</evidence>
<dbReference type="InterPro" id="IPR011009">
    <property type="entry name" value="Kinase-like_dom_sf"/>
</dbReference>
<evidence type="ECO:0000256" key="7">
    <source>
        <dbReference type="PROSITE-ProRule" id="PRU10141"/>
    </source>
</evidence>
<keyword evidence="3" id="KW-0808">Transferase</keyword>
<evidence type="ECO:0000256" key="3">
    <source>
        <dbReference type="ARBA" id="ARBA00022679"/>
    </source>
</evidence>
<evidence type="ECO:0000256" key="8">
    <source>
        <dbReference type="SAM" id="MobiDB-lite"/>
    </source>
</evidence>
<dbReference type="EMBL" id="CAID01000018">
    <property type="protein sequence ID" value="CEG00711.1"/>
    <property type="molecule type" value="Genomic_DNA"/>
</dbReference>
<dbReference type="Gene3D" id="1.10.510.10">
    <property type="entry name" value="Transferase(Phosphotransferase) domain 1"/>
    <property type="match status" value="1"/>
</dbReference>
<keyword evidence="11" id="KW-1185">Reference proteome</keyword>
<dbReference type="GO" id="GO:0004674">
    <property type="term" value="F:protein serine/threonine kinase activity"/>
    <property type="evidence" value="ECO:0007669"/>
    <property type="project" value="UniProtKB-EC"/>
</dbReference>
<dbReference type="PANTHER" id="PTHR11909">
    <property type="entry name" value="CASEIN KINASE-RELATED"/>
    <property type="match status" value="1"/>
</dbReference>
<feature type="compositionally biased region" description="Basic and acidic residues" evidence="8">
    <location>
        <begin position="460"/>
        <end position="515"/>
    </location>
</feature>
<dbReference type="InterPro" id="IPR050235">
    <property type="entry name" value="CK1_Ser-Thr_kinase"/>
</dbReference>
<evidence type="ECO:0000256" key="2">
    <source>
        <dbReference type="ARBA" id="ARBA00012513"/>
    </source>
</evidence>
<dbReference type="GeneID" id="9838283"/>
<dbReference type="Pfam" id="PF00069">
    <property type="entry name" value="Pkinase"/>
    <property type="match status" value="1"/>
</dbReference>
<dbReference type="PROSITE" id="PS50011">
    <property type="entry name" value="PROTEIN_KINASE_DOM"/>
    <property type="match status" value="1"/>
</dbReference>
<sequence>MANERGFSIPHNMLKPGARVSDDRFAIHARIGRGQFAEVYSATDARADGAMRAIKVESEHRTCAREARVMRAMGGKEHFPELLLEGAHEGMPFLAMELVGENLADVRGRRAGQRFGQRTTAAIARALLDALESLHGEGYVHRDVKPGNVCLGNGKLGMKKLYLIDFGLARKFTDDDGKVLAERDEATFRGTTTYASPHAHAHKEQSARDDLYSVLYVVAEAHEGVLPWKAGEKLSKDDVEKEKQACAKDPRRLCPTQGCPPAIEKFARAIAKLKYGEKPNYAALRAPFEEVIRNSGGDESPLDWETQPVPASQPVPQPSPNRSAPPPPSGPIPPNATYADVAAQNITGRKRERENSERAAPAPQVRPNPDLVMIARREPSRLPPHIADAVRGIVSRFPLDEALAVASGLVSFALERCIERDPAFPRDIFVPCALSLRDICFDAVGDVHKRFPAGGGQNGRGRDRDGRGSGRDGRGDGLTNRERSPSRDRAGGGDRPRFGGGERERPRRDDFRGRR</sequence>
<dbReference type="EC" id="2.7.11.1" evidence="2"/>
<comment type="caution">
    <text evidence="10">The sequence shown here is derived from an EMBL/GenBank/DDBJ whole genome shotgun (WGS) entry which is preliminary data.</text>
</comment>
<dbReference type="PROSITE" id="PS00108">
    <property type="entry name" value="PROTEIN_KINASE_ST"/>
    <property type="match status" value="1"/>
</dbReference>
<evidence type="ECO:0000313" key="11">
    <source>
        <dbReference type="Proteomes" id="UP000009170"/>
    </source>
</evidence>
<feature type="region of interest" description="Disordered" evidence="8">
    <location>
        <begin position="450"/>
        <end position="515"/>
    </location>
</feature>
<evidence type="ECO:0000256" key="1">
    <source>
        <dbReference type="ARBA" id="ARBA00005926"/>
    </source>
</evidence>
<dbReference type="KEGG" id="ota:OT_ostta18g00730"/>
<name>A0A096P9U0_OSTTA</name>
<feature type="domain" description="Protein kinase" evidence="9">
    <location>
        <begin position="25"/>
        <end position="292"/>
    </location>
</feature>
<dbReference type="SMART" id="SM00220">
    <property type="entry name" value="S_TKc"/>
    <property type="match status" value="1"/>
</dbReference>
<reference evidence="10 11" key="2">
    <citation type="journal article" date="2014" name="BMC Genomics">
        <title>An improved genome of the model marine alga Ostreococcus tauri unfolds by assessing Illumina de novo assemblies.</title>
        <authorList>
            <person name="Blanc-Mathieu R."/>
            <person name="Verhelst B."/>
            <person name="Derelle E."/>
            <person name="Rombauts S."/>
            <person name="Bouget F.Y."/>
            <person name="Carre I."/>
            <person name="Chateau A."/>
            <person name="Eyre-Walker A."/>
            <person name="Grimsley N."/>
            <person name="Moreau H."/>
            <person name="Piegu B."/>
            <person name="Rivals E."/>
            <person name="Schackwitz W."/>
            <person name="Van de Peer Y."/>
            <person name="Piganeau G."/>
        </authorList>
    </citation>
    <scope>NUCLEOTIDE SEQUENCE [LARGE SCALE GENOMIC DNA]</scope>
    <source>
        <strain evidence="11">OTTH 0595 / CCAP 157/2 / RCC745</strain>
    </source>
</reference>
<evidence type="ECO:0000259" key="9">
    <source>
        <dbReference type="PROSITE" id="PS50011"/>
    </source>
</evidence>
<feature type="binding site" evidence="7">
    <location>
        <position position="55"/>
    </location>
    <ligand>
        <name>ATP</name>
        <dbReference type="ChEBI" id="CHEBI:30616"/>
    </ligand>
</feature>
<dbReference type="OrthoDB" id="497611at2759"/>
<dbReference type="RefSeq" id="XP_003084117.2">
    <property type="nucleotide sequence ID" value="XM_003084069.2"/>
</dbReference>
<keyword evidence="4 7" id="KW-0547">Nucleotide-binding</keyword>